<dbReference type="GO" id="GO:0051598">
    <property type="term" value="P:meiotic recombination checkpoint signaling"/>
    <property type="evidence" value="ECO:0007669"/>
    <property type="project" value="TreeGrafter"/>
</dbReference>
<feature type="compositionally biased region" description="Basic residues" evidence="4">
    <location>
        <begin position="129"/>
        <end position="139"/>
    </location>
</feature>
<keyword evidence="3" id="KW-0539">Nucleus</keyword>
<dbReference type="InterPro" id="IPR044539">
    <property type="entry name" value="Pch2-like"/>
</dbReference>
<protein>
    <recommendedName>
        <fullName evidence="3">Pachytene checkpoint protein 2 homolog</fullName>
        <shortName evidence="3">TR-interacting protein 13</shortName>
        <shortName evidence="3">TRIP-13</shortName>
    </recommendedName>
    <alternativeName>
        <fullName evidence="3">Thyroid hormone receptor interactor 13</fullName>
    </alternativeName>
    <alternativeName>
        <fullName evidence="3">Thyroid receptor-interacting protein 13</fullName>
    </alternativeName>
</protein>
<accession>A0A9D2YW15</accession>
<evidence type="ECO:0000256" key="4">
    <source>
        <dbReference type="SAM" id="MobiDB-lite"/>
    </source>
</evidence>
<evidence type="ECO:0000313" key="6">
    <source>
        <dbReference type="Proteomes" id="UP000822369"/>
    </source>
</evidence>
<proteinExistence type="inferred from homology"/>
<dbReference type="KEGG" id="nfu:107373768"/>
<dbReference type="Pfam" id="PF23563">
    <property type="entry name" value="TRIP13_N"/>
    <property type="match status" value="1"/>
</dbReference>
<dbReference type="OrthoDB" id="10042665at2759"/>
<comment type="subcellular location">
    <subcellularLocation>
        <location evidence="3">Nucleus</location>
    </subcellularLocation>
</comment>
<keyword evidence="3" id="KW-0469">Meiosis</keyword>
<dbReference type="AlphaFoldDB" id="A0A9D2YW15"/>
<name>A0A9D2YW15_NOTFU</name>
<feature type="region of interest" description="Disordered" evidence="4">
    <location>
        <begin position="117"/>
        <end position="175"/>
    </location>
</feature>
<dbReference type="PANTHER" id="PTHR45991">
    <property type="entry name" value="PACHYTENE CHECKPOINT PROTEIN 2"/>
    <property type="match status" value="1"/>
</dbReference>
<reference evidence="5" key="1">
    <citation type="submission" date="2020-03" db="EMBL/GenBank/DDBJ databases">
        <title>Intra-Species Differences in Population Size shape Life History and Genome Evolution.</title>
        <authorList>
            <person name="Willemsen D."/>
            <person name="Cui R."/>
            <person name="Valenzano D.R."/>
        </authorList>
    </citation>
    <scope>NUCLEOTIDE SEQUENCE</scope>
    <source>
        <strain evidence="5">GRZ</strain>
        <tissue evidence="5">Whole</tissue>
    </source>
</reference>
<gene>
    <name evidence="5" type="ORF">G4P62_019780</name>
</gene>
<dbReference type="Proteomes" id="UP000822369">
    <property type="component" value="Chromosome 3"/>
</dbReference>
<dbReference type="GO" id="GO:0005694">
    <property type="term" value="C:chromosome"/>
    <property type="evidence" value="ECO:0007669"/>
    <property type="project" value="TreeGrafter"/>
</dbReference>
<keyword evidence="2" id="KW-0067">ATP-binding</keyword>
<evidence type="ECO:0000313" key="5">
    <source>
        <dbReference type="EMBL" id="KAF7227691.1"/>
    </source>
</evidence>
<comment type="similarity">
    <text evidence="3">Belongs to the AAA ATPase family. PCH2 subfamily.</text>
</comment>
<comment type="function">
    <text evidence="3">Plays a key role in chromosome recombination and chromosome structure development during meiosis. Required at early steps in meiotic recombination that leads to non-crossovers pathways. Also needed for efficient completion of homologous synapsis by influencing crossover distribution along the chromosomes affecting both crossovers and non-crossovers pathways.</text>
</comment>
<dbReference type="GO" id="GO:0005634">
    <property type="term" value="C:nucleus"/>
    <property type="evidence" value="ECO:0007669"/>
    <property type="project" value="UniProtKB-SubCell"/>
</dbReference>
<organism evidence="5 6">
    <name type="scientific">Nothobranchius furzeri</name>
    <name type="common">Turquoise killifish</name>
    <dbReference type="NCBI Taxonomy" id="105023"/>
    <lineage>
        <taxon>Eukaryota</taxon>
        <taxon>Metazoa</taxon>
        <taxon>Chordata</taxon>
        <taxon>Craniata</taxon>
        <taxon>Vertebrata</taxon>
        <taxon>Euteleostomi</taxon>
        <taxon>Actinopterygii</taxon>
        <taxon>Neopterygii</taxon>
        <taxon>Teleostei</taxon>
        <taxon>Neoteleostei</taxon>
        <taxon>Acanthomorphata</taxon>
        <taxon>Ovalentaria</taxon>
        <taxon>Atherinomorphae</taxon>
        <taxon>Cyprinodontiformes</taxon>
        <taxon>Nothobranchiidae</taxon>
        <taxon>Nothobranchius</taxon>
    </lineage>
</organism>
<comment type="caution">
    <text evidence="5">The sequence shown here is derived from an EMBL/GenBank/DDBJ whole genome shotgun (WGS) entry which is preliminary data.</text>
</comment>
<evidence type="ECO:0000256" key="3">
    <source>
        <dbReference type="RuleBase" id="RU369050"/>
    </source>
</evidence>
<dbReference type="GO" id="GO:0007131">
    <property type="term" value="P:reciprocal meiotic recombination"/>
    <property type="evidence" value="ECO:0007669"/>
    <property type="project" value="UniProtKB-UniRule"/>
</dbReference>
<keyword evidence="1" id="KW-0547">Nucleotide-binding</keyword>
<dbReference type="EMBL" id="JAAVVJ010000003">
    <property type="protein sequence ID" value="KAF7227691.1"/>
    <property type="molecule type" value="Genomic_DNA"/>
</dbReference>
<dbReference type="PANTHER" id="PTHR45991:SF1">
    <property type="entry name" value="PACHYTENE CHECKPOINT PROTEIN 2 HOMOLOG"/>
    <property type="match status" value="1"/>
</dbReference>
<evidence type="ECO:0000256" key="2">
    <source>
        <dbReference type="ARBA" id="ARBA00022840"/>
    </source>
</evidence>
<sequence length="175" mass="19925">METDRMETASKPNINVEVHVKSVSTAKLSEVRTQVEALLNRHSVFFGNYKWTEFDEEFLQRNVESVAIVDLEVMSQLLDLKSCSVSIHIFTLNEEVPNMLNLQEDEDLSAANHWMLPAESPRSPTRARQQQRGRPRSHPASREAIPAPPDRSMKWHPETTPEQPNCTTGFTAPKC</sequence>
<feature type="compositionally biased region" description="Polar residues" evidence="4">
    <location>
        <begin position="160"/>
        <end position="175"/>
    </location>
</feature>
<evidence type="ECO:0000256" key="1">
    <source>
        <dbReference type="ARBA" id="ARBA00022741"/>
    </source>
</evidence>
<dbReference type="GO" id="GO:0005524">
    <property type="term" value="F:ATP binding"/>
    <property type="evidence" value="ECO:0007669"/>
    <property type="project" value="UniProtKB-KW"/>
</dbReference>